<dbReference type="Proteomes" id="UP000000602">
    <property type="component" value="Chromosome"/>
</dbReference>
<dbReference type="PROSITE" id="PS51208">
    <property type="entry name" value="AUTOTRANSPORTER"/>
    <property type="match status" value="1"/>
</dbReference>
<feature type="signal peptide" evidence="1">
    <location>
        <begin position="1"/>
        <end position="30"/>
    </location>
</feature>
<dbReference type="InterPro" id="IPR005546">
    <property type="entry name" value="Autotransporte_beta"/>
</dbReference>
<dbReference type="SUPFAM" id="SSF51126">
    <property type="entry name" value="Pectin lyase-like"/>
    <property type="match status" value="1"/>
</dbReference>
<accession>Q6ARQ0</accession>
<dbReference type="GO" id="GO:0019867">
    <property type="term" value="C:outer membrane"/>
    <property type="evidence" value="ECO:0007669"/>
    <property type="project" value="InterPro"/>
</dbReference>
<dbReference type="Gene3D" id="2.40.128.130">
    <property type="entry name" value="Autotransporter beta-domain"/>
    <property type="match status" value="1"/>
</dbReference>
<dbReference type="EMBL" id="CR522870">
    <property type="protein sequence ID" value="CAG34975.1"/>
    <property type="molecule type" value="Genomic_DNA"/>
</dbReference>
<dbReference type="SUPFAM" id="SSF103515">
    <property type="entry name" value="Autotransporter"/>
    <property type="match status" value="1"/>
</dbReference>
<dbReference type="InterPro" id="IPR036709">
    <property type="entry name" value="Autotransporte_beta_dom_sf"/>
</dbReference>
<name>Q6ARQ0_DESPS</name>
<reference evidence="4" key="1">
    <citation type="journal article" date="2004" name="Environ. Microbiol.">
        <title>The genome of Desulfotalea psychrophila, a sulfate-reducing bacterium from permanently cold Arctic sediments.</title>
        <authorList>
            <person name="Rabus R."/>
            <person name="Ruepp A."/>
            <person name="Frickey T."/>
            <person name="Rattei T."/>
            <person name="Fartmann B."/>
            <person name="Stark M."/>
            <person name="Bauer M."/>
            <person name="Zibat A."/>
            <person name="Lombardot T."/>
            <person name="Becker I."/>
            <person name="Amann J."/>
            <person name="Gellner K."/>
            <person name="Teeling H."/>
            <person name="Leuschner W.D."/>
            <person name="Gloeckner F.-O."/>
            <person name="Lupas A.N."/>
            <person name="Amann R."/>
            <person name="Klenk H.-P."/>
        </authorList>
    </citation>
    <scope>NUCLEOTIDE SEQUENCE [LARGE SCALE GENOMIC DNA]</scope>
    <source>
        <strain evidence="4">DSM 12343 / LSv54</strain>
    </source>
</reference>
<dbReference type="AlphaFoldDB" id="Q6ARQ0"/>
<evidence type="ECO:0000313" key="4">
    <source>
        <dbReference type="Proteomes" id="UP000000602"/>
    </source>
</evidence>
<dbReference type="KEGG" id="dps:DP0246"/>
<dbReference type="InterPro" id="IPR011050">
    <property type="entry name" value="Pectin_lyase_fold/virulence"/>
</dbReference>
<dbReference type="InterPro" id="IPR006315">
    <property type="entry name" value="OM_autotransptr_brl_dom"/>
</dbReference>
<organism evidence="3 4">
    <name type="scientific">Desulfotalea psychrophila (strain LSv54 / DSM 12343)</name>
    <dbReference type="NCBI Taxonomy" id="177439"/>
    <lineage>
        <taxon>Bacteria</taxon>
        <taxon>Pseudomonadati</taxon>
        <taxon>Thermodesulfobacteriota</taxon>
        <taxon>Desulfobulbia</taxon>
        <taxon>Desulfobulbales</taxon>
        <taxon>Desulfocapsaceae</taxon>
        <taxon>Desulfotalea</taxon>
    </lineage>
</organism>
<gene>
    <name evidence="3" type="ordered locus">DP0246</name>
</gene>
<keyword evidence="3" id="KW-0378">Hydrolase</keyword>
<dbReference type="STRING" id="177439.DP0246"/>
<evidence type="ECO:0000259" key="2">
    <source>
        <dbReference type="PROSITE" id="PS51208"/>
    </source>
</evidence>
<dbReference type="eggNOG" id="COG4625">
    <property type="taxonomic scope" value="Bacteria"/>
</dbReference>
<dbReference type="NCBIfam" id="TIGR01414">
    <property type="entry name" value="autotrans_barl"/>
    <property type="match status" value="1"/>
</dbReference>
<dbReference type="GO" id="GO:0008233">
    <property type="term" value="F:peptidase activity"/>
    <property type="evidence" value="ECO:0007669"/>
    <property type="project" value="UniProtKB-KW"/>
</dbReference>
<feature type="domain" description="Autotransporter" evidence="2">
    <location>
        <begin position="733"/>
        <end position="997"/>
    </location>
</feature>
<sequence length="997" mass="107686">MKASTIGMSMRKTKLYLALASLILATPAHSYETITVGNFEAQLLAPGESAYAIGAKASGAGYTEDYRETVTGAEAWTQGHRDAISRSLQTLEQSFAMGNPNRKMQIAFTLEKGEYLGMSLGTLIFDQAQQNIIATGELLLRNNIPTNNVLGSVDDIIIMFTSVPLHYGPEAPGHGQYDFQATVTHEILHAMGIMNGNARDGGYPNGMTRWDSLLKDVYGGTPAPGNPLPISTIGKLGTVFWTGAAANATYGGAVPIQTFTNAYREGSSLAHPAPPGELMSYMGSPLDAPRAPNKLLLDMYRDMGWNINDAYYNSFGPTYYSNASHISNTNDFATSHSYTYAMYVNGNYNLIDQSGNLKTTKEQSNALYVYGNGNKIRVNGTQSADANYSHALYAFGIKNQIFIEGEGTLTAKGAGSVGLLLFGFDNSIFHSGTILASDEATAIRIDNHRATWGYRLNTSLHLQTGSKIVGDIINTDSTKAADMTFGRKYASDGSYSPDPNFNFSYNDEIRGDWNYDFHSGTVTFANTLNQHEGTILTGNGSIIGDVDSAGIIAPGNSIGKLTINGNLSQTSSSDLQIEFGDGGYDQLVVSGTAHLDGSLSLIPIGYLTPGTHQFINAGALAGNFATVNNFSSSILQTSASSFNPSNFNLVRNSYASVSESQQQSLASSFDRARPTASGDMADTLNLMDLMNLTDIRQAADDFSPYFYNSVTTAILENIRTRSTFLQNKIRGDETDRQSPLWFSGYGGTTQYDKTVTSNDFKTKYSGFMLGFDRQFASGFQLGAAGAFTDFSFKEKATTSKARGSVYDGYLYGSWSPQANNAFYLQSTLGIGLTDSKTNRNIPFLDRTATSDHDAIHYSAFLGGGYKQQIGNWSLEPRAGLEYINLDEDGCTEYGAGAASLAINSKDSDALVSSLGVEISRTIELNNGSLVPSFRADWFHNFSAKGENTIATLQSGESFSVDGRTASENALELALGLRVLVSNKLHGYFEYQYTFADN</sequence>
<dbReference type="GO" id="GO:0006508">
    <property type="term" value="P:proteolysis"/>
    <property type="evidence" value="ECO:0007669"/>
    <property type="project" value="UniProtKB-KW"/>
</dbReference>
<dbReference type="SMART" id="SM00869">
    <property type="entry name" value="Autotransporter"/>
    <property type="match status" value="1"/>
</dbReference>
<evidence type="ECO:0000256" key="1">
    <source>
        <dbReference type="SAM" id="SignalP"/>
    </source>
</evidence>
<keyword evidence="1" id="KW-0732">Signal</keyword>
<keyword evidence="4" id="KW-1185">Reference proteome</keyword>
<proteinExistence type="predicted"/>
<keyword evidence="3" id="KW-0645">Protease</keyword>
<protein>
    <submittedName>
        <fullName evidence="3">Related to serine protease</fullName>
    </submittedName>
</protein>
<evidence type="ECO:0000313" key="3">
    <source>
        <dbReference type="EMBL" id="CAG34975.1"/>
    </source>
</evidence>
<dbReference type="Pfam" id="PF03797">
    <property type="entry name" value="Autotransporter"/>
    <property type="match status" value="1"/>
</dbReference>
<feature type="chain" id="PRO_5004270745" evidence="1">
    <location>
        <begin position="31"/>
        <end position="997"/>
    </location>
</feature>
<dbReference type="HOGENOM" id="CLU_297316_0_0_7"/>